<dbReference type="AlphaFoldDB" id="A0A0E0NLY9"/>
<evidence type="ECO:0000313" key="1">
    <source>
        <dbReference type="EnsemblPlants" id="ORUFI02G36920.1"/>
    </source>
</evidence>
<protein>
    <submittedName>
        <fullName evidence="1">Uncharacterized protein</fullName>
    </submittedName>
</protein>
<evidence type="ECO:0000313" key="2">
    <source>
        <dbReference type="Proteomes" id="UP000008022"/>
    </source>
</evidence>
<reference evidence="1" key="2">
    <citation type="submission" date="2015-06" db="UniProtKB">
        <authorList>
            <consortium name="EnsemblPlants"/>
        </authorList>
    </citation>
    <scope>IDENTIFICATION</scope>
</reference>
<reference evidence="2" key="1">
    <citation type="submission" date="2013-06" db="EMBL/GenBank/DDBJ databases">
        <authorList>
            <person name="Zhao Q."/>
        </authorList>
    </citation>
    <scope>NUCLEOTIDE SEQUENCE</scope>
    <source>
        <strain evidence="2">cv. W1943</strain>
    </source>
</reference>
<dbReference type="EnsemblPlants" id="ORUFI02G36920.1">
    <property type="protein sequence ID" value="ORUFI02G36920.1"/>
    <property type="gene ID" value="ORUFI02G36920"/>
</dbReference>
<proteinExistence type="predicted"/>
<organism evidence="1 2">
    <name type="scientific">Oryza rufipogon</name>
    <name type="common">Brownbeard rice</name>
    <name type="synonym">Asian wild rice</name>
    <dbReference type="NCBI Taxonomy" id="4529"/>
    <lineage>
        <taxon>Eukaryota</taxon>
        <taxon>Viridiplantae</taxon>
        <taxon>Streptophyta</taxon>
        <taxon>Embryophyta</taxon>
        <taxon>Tracheophyta</taxon>
        <taxon>Spermatophyta</taxon>
        <taxon>Magnoliopsida</taxon>
        <taxon>Liliopsida</taxon>
        <taxon>Poales</taxon>
        <taxon>Poaceae</taxon>
        <taxon>BOP clade</taxon>
        <taxon>Oryzoideae</taxon>
        <taxon>Oryzeae</taxon>
        <taxon>Oryzinae</taxon>
        <taxon>Oryza</taxon>
    </lineage>
</organism>
<name>A0A0E0NLY9_ORYRU</name>
<dbReference type="Gramene" id="ORUFI02G36920.1">
    <property type="protein sequence ID" value="ORUFI02G36920.1"/>
    <property type="gene ID" value="ORUFI02G36920"/>
</dbReference>
<dbReference type="Proteomes" id="UP000008022">
    <property type="component" value="Unassembled WGS sequence"/>
</dbReference>
<sequence length="162" mass="17288">MRRRIRWCRGTRTTDLALAVSEGGVAVADFDGEAAVLWEGREHWRRRTVRQATVAGGGPEGGVVATPSRDARWEVGSGAITVACVGRSAAVHRFGGGGVLREVGAGAIARRRRTASGAAACRWRSAPPCGACRDVRACCRAVEWWRRAKGGPQRHPASTSEL</sequence>
<accession>A0A0E0NLY9</accession>
<keyword evidence="2" id="KW-1185">Reference proteome</keyword>
<dbReference type="HOGENOM" id="CLU_140000_0_0_1"/>